<proteinExistence type="inferred from homology"/>
<keyword evidence="9 15" id="KW-0175">Coiled coil</keyword>
<sequence>MEDETSVRVALRIRPQSAAERIDMCRVCTCVTPGHPQVVLGKDKAFTFDHVFDIESKQFVIYEQCLRGLVEGCLDGYNATVLAYGQTGAGKTYTMGTGFDVTVTQEEEGIIPRAVAHLFEGIDRRKQDAKQRNEPQPDFKVTVQFMELYNEELMDLFDLDNNKGRKSNVKIHEDANGNIYTVGVTMKPVNSAQDTLNCLQQGALSRTTASTNMNAQSSRSHAIFAIHVKQQRVVKLTDGDDKQGSEKISNYEYEMLTAKFNFVDLAGSERLKRTGATGDRAKEGISINCGLLALGNVISALGDATKRGSHVPYRDSKLTRLLQDSLGGNSRTLMIACVSPSDRDFMETLNTLKYANRARNIKNKVTVNQDKASKQMAALRQEIQKLSLELTEYKQGKRISGVDGEQISDVCHENVMLKTENDKLRVRIKALQQTIDTQSVRIADLISSQVLASMNGEGVDGGVEDLIQKYLKEIEELRNKLTESEAMAMAITRHATLKSRMTSPSSQESTTSVLEMAKMDVAKQRQKAQVVLRNPPSLSKVKCVRPVKPRGGSFHSTMKGVKTSSNLPVNSSRPQTKSFLQTNGGRLKVVTPRLPWNTGVVQSRTDSGLSPRLSQRSSLVALKEVNPKPRRPSNYLTPADRDKPLNGVTVNLANNVTANVVLRKPKQKPVDSEVMAVKRRSRSLESLGGNSDAMDNYLTPVQCFKCRKDLSRVFDSSASSRCSDAFSSTSDLNCSLPELRFDENNNVQLGSVPKPSVSRVEVLKAEKLVQHPPPVDIVSDTECYKYHFESDSQTESDYGVTVASDSEVYRYKPKTKDRRNLHLDSPMPHLLREQRTDSAGSIQERKLQLEEDLDSLLDSMAFALENIDAPGKGGELLSGKNGGVPPDAVYTPPAFFRPIFEVKI</sequence>
<evidence type="ECO:0000256" key="1">
    <source>
        <dbReference type="ARBA" id="ARBA00004245"/>
    </source>
</evidence>
<evidence type="ECO:0000256" key="9">
    <source>
        <dbReference type="ARBA" id="ARBA00023054"/>
    </source>
</evidence>
<comment type="caution">
    <text evidence="18">The sequence shown here is derived from an EMBL/GenBank/DDBJ whole genome shotgun (WGS) entry which is preliminary data.</text>
</comment>
<dbReference type="PROSITE" id="PS00411">
    <property type="entry name" value="KINESIN_MOTOR_1"/>
    <property type="match status" value="1"/>
</dbReference>
<dbReference type="Pfam" id="PF00225">
    <property type="entry name" value="Kinesin"/>
    <property type="match status" value="1"/>
</dbReference>
<dbReference type="InterPro" id="IPR056533">
    <property type="entry name" value="KIF21A/B_hel_1"/>
</dbReference>
<evidence type="ECO:0000256" key="15">
    <source>
        <dbReference type="SAM" id="Coils"/>
    </source>
</evidence>
<feature type="coiled-coil region" evidence="15">
    <location>
        <begin position="362"/>
        <end position="434"/>
    </location>
</feature>
<keyword evidence="7 13" id="KW-0547">Nucleotide-binding</keyword>
<evidence type="ECO:0000256" key="6">
    <source>
        <dbReference type="ARBA" id="ARBA00022737"/>
    </source>
</evidence>
<dbReference type="Pfam" id="PF23204">
    <property type="entry name" value="KIF21A_2nd"/>
    <property type="match status" value="1"/>
</dbReference>
<dbReference type="InterPro" id="IPR001752">
    <property type="entry name" value="Kinesin_motor_dom"/>
</dbReference>
<dbReference type="Gene3D" id="3.40.850.10">
    <property type="entry name" value="Kinesin motor domain"/>
    <property type="match status" value="1"/>
</dbReference>
<dbReference type="AlphaFoldDB" id="A0A3M6U628"/>
<dbReference type="InterPro" id="IPR036961">
    <property type="entry name" value="Kinesin_motor_dom_sf"/>
</dbReference>
<evidence type="ECO:0000256" key="14">
    <source>
        <dbReference type="RuleBase" id="RU000394"/>
    </source>
</evidence>
<organism evidence="18 19">
    <name type="scientific">Pocillopora damicornis</name>
    <name type="common">Cauliflower coral</name>
    <name type="synonym">Millepora damicornis</name>
    <dbReference type="NCBI Taxonomy" id="46731"/>
    <lineage>
        <taxon>Eukaryota</taxon>
        <taxon>Metazoa</taxon>
        <taxon>Cnidaria</taxon>
        <taxon>Anthozoa</taxon>
        <taxon>Hexacorallia</taxon>
        <taxon>Scleractinia</taxon>
        <taxon>Astrocoeniina</taxon>
        <taxon>Pocilloporidae</taxon>
        <taxon>Pocillopora</taxon>
    </lineage>
</organism>
<feature type="compositionally biased region" description="Polar residues" evidence="16">
    <location>
        <begin position="562"/>
        <end position="579"/>
    </location>
</feature>
<keyword evidence="12" id="KW-0966">Cell projection</keyword>
<dbReference type="GO" id="GO:0007052">
    <property type="term" value="P:mitotic spindle organization"/>
    <property type="evidence" value="ECO:0007669"/>
    <property type="project" value="TreeGrafter"/>
</dbReference>
<evidence type="ECO:0000256" key="8">
    <source>
        <dbReference type="ARBA" id="ARBA00022840"/>
    </source>
</evidence>
<dbReference type="CDD" id="cd01372">
    <property type="entry name" value="KISc_KIF4"/>
    <property type="match status" value="1"/>
</dbReference>
<evidence type="ECO:0000313" key="19">
    <source>
        <dbReference type="Proteomes" id="UP000275408"/>
    </source>
</evidence>
<evidence type="ECO:0000256" key="3">
    <source>
        <dbReference type="ARBA" id="ARBA00022490"/>
    </source>
</evidence>
<dbReference type="GO" id="GO:0005875">
    <property type="term" value="C:microtubule associated complex"/>
    <property type="evidence" value="ECO:0007669"/>
    <property type="project" value="TreeGrafter"/>
</dbReference>
<dbReference type="EMBL" id="RCHS01002221">
    <property type="protein sequence ID" value="RMX48994.1"/>
    <property type="molecule type" value="Genomic_DNA"/>
</dbReference>
<keyword evidence="3" id="KW-0963">Cytoplasm</keyword>
<keyword evidence="11" id="KW-0206">Cytoskeleton</keyword>
<dbReference type="PRINTS" id="PR00380">
    <property type="entry name" value="KINESINHEAVY"/>
</dbReference>
<reference evidence="18 19" key="1">
    <citation type="journal article" date="2018" name="Sci. Rep.">
        <title>Comparative analysis of the Pocillopora damicornis genome highlights role of immune system in coral evolution.</title>
        <authorList>
            <person name="Cunning R."/>
            <person name="Bay R.A."/>
            <person name="Gillette P."/>
            <person name="Baker A.C."/>
            <person name="Traylor-Knowles N."/>
        </authorList>
    </citation>
    <scope>NUCLEOTIDE SEQUENCE [LARGE SCALE GENOMIC DNA]</scope>
    <source>
        <strain evidence="18">RSMAS</strain>
        <tissue evidence="18">Whole animal</tissue>
    </source>
</reference>
<dbReference type="GO" id="GO:0051231">
    <property type="term" value="P:spindle elongation"/>
    <property type="evidence" value="ECO:0007669"/>
    <property type="project" value="TreeGrafter"/>
</dbReference>
<dbReference type="GO" id="GO:0003777">
    <property type="term" value="F:microtubule motor activity"/>
    <property type="evidence" value="ECO:0007669"/>
    <property type="project" value="InterPro"/>
</dbReference>
<keyword evidence="8 13" id="KW-0067">ATP-binding</keyword>
<feature type="domain" description="Kinesin motor" evidence="17">
    <location>
        <begin position="6"/>
        <end position="361"/>
    </location>
</feature>
<evidence type="ECO:0000256" key="7">
    <source>
        <dbReference type="ARBA" id="ARBA00022741"/>
    </source>
</evidence>
<keyword evidence="10 13" id="KW-0505">Motor protein</keyword>
<dbReference type="InterPro" id="IPR019821">
    <property type="entry name" value="Kinesin_motor_CS"/>
</dbReference>
<dbReference type="GO" id="GO:0005524">
    <property type="term" value="F:ATP binding"/>
    <property type="evidence" value="ECO:0007669"/>
    <property type="project" value="UniProtKB-UniRule"/>
</dbReference>
<evidence type="ECO:0000259" key="17">
    <source>
        <dbReference type="PROSITE" id="PS50067"/>
    </source>
</evidence>
<keyword evidence="4" id="KW-0853">WD repeat</keyword>
<dbReference type="STRING" id="46731.A0A3M6U628"/>
<name>A0A3M6U628_POCDA</name>
<dbReference type="GO" id="GO:0008017">
    <property type="term" value="F:microtubule binding"/>
    <property type="evidence" value="ECO:0007669"/>
    <property type="project" value="InterPro"/>
</dbReference>
<dbReference type="InterPro" id="IPR027640">
    <property type="entry name" value="Kinesin-like_fam"/>
</dbReference>
<feature type="region of interest" description="Disordered" evidence="16">
    <location>
        <begin position="542"/>
        <end position="579"/>
    </location>
</feature>
<evidence type="ECO:0000256" key="13">
    <source>
        <dbReference type="PROSITE-ProRule" id="PRU00283"/>
    </source>
</evidence>
<evidence type="ECO:0000256" key="5">
    <source>
        <dbReference type="ARBA" id="ARBA00022701"/>
    </source>
</evidence>
<keyword evidence="19" id="KW-1185">Reference proteome</keyword>
<evidence type="ECO:0000256" key="12">
    <source>
        <dbReference type="ARBA" id="ARBA00023273"/>
    </source>
</evidence>
<dbReference type="SMART" id="SM00129">
    <property type="entry name" value="KISc"/>
    <property type="match status" value="1"/>
</dbReference>
<comment type="similarity">
    <text evidence="13 14">Belongs to the TRAFAC class myosin-kinesin ATPase superfamily. Kinesin family.</text>
</comment>
<dbReference type="PANTHER" id="PTHR47969">
    <property type="entry name" value="CHROMOSOME-ASSOCIATED KINESIN KIF4A-RELATED"/>
    <property type="match status" value="1"/>
</dbReference>
<dbReference type="OrthoDB" id="3176171at2759"/>
<accession>A0A3M6U628</accession>
<dbReference type="InterPro" id="IPR027417">
    <property type="entry name" value="P-loop_NTPase"/>
</dbReference>
<evidence type="ECO:0000256" key="16">
    <source>
        <dbReference type="SAM" id="MobiDB-lite"/>
    </source>
</evidence>
<evidence type="ECO:0000256" key="11">
    <source>
        <dbReference type="ARBA" id="ARBA00023212"/>
    </source>
</evidence>
<evidence type="ECO:0000256" key="4">
    <source>
        <dbReference type="ARBA" id="ARBA00022574"/>
    </source>
</evidence>
<keyword evidence="6" id="KW-0677">Repeat</keyword>
<dbReference type="SUPFAM" id="SSF52540">
    <property type="entry name" value="P-loop containing nucleoside triphosphate hydrolases"/>
    <property type="match status" value="1"/>
</dbReference>
<feature type="binding site" evidence="13">
    <location>
        <begin position="85"/>
        <end position="92"/>
    </location>
    <ligand>
        <name>ATP</name>
        <dbReference type="ChEBI" id="CHEBI:30616"/>
    </ligand>
</feature>
<dbReference type="GO" id="GO:0007018">
    <property type="term" value="P:microtubule-based movement"/>
    <property type="evidence" value="ECO:0007669"/>
    <property type="project" value="InterPro"/>
</dbReference>
<comment type="subcellular location">
    <subcellularLocation>
        <location evidence="2">Cell projection</location>
    </subcellularLocation>
    <subcellularLocation>
        <location evidence="1">Cytoplasm</location>
        <location evidence="1">Cytoskeleton</location>
    </subcellularLocation>
</comment>
<dbReference type="FunFam" id="3.40.850.10:FF:000011">
    <property type="entry name" value="Kinesin family member 21A"/>
    <property type="match status" value="1"/>
</dbReference>
<keyword evidence="5 14" id="KW-0493">Microtubule</keyword>
<evidence type="ECO:0000256" key="10">
    <source>
        <dbReference type="ARBA" id="ARBA00023175"/>
    </source>
</evidence>
<dbReference type="Proteomes" id="UP000275408">
    <property type="component" value="Unassembled WGS sequence"/>
</dbReference>
<dbReference type="PANTHER" id="PTHR47969:SF28">
    <property type="entry name" value="KINESIN-LIKE PROTEIN KIF21B"/>
    <property type="match status" value="1"/>
</dbReference>
<dbReference type="PROSITE" id="PS50067">
    <property type="entry name" value="KINESIN_MOTOR_2"/>
    <property type="match status" value="1"/>
</dbReference>
<evidence type="ECO:0000313" key="18">
    <source>
        <dbReference type="EMBL" id="RMX48994.1"/>
    </source>
</evidence>
<protein>
    <recommendedName>
        <fullName evidence="14">Kinesin-like protein</fullName>
    </recommendedName>
</protein>
<feature type="coiled-coil region" evidence="15">
    <location>
        <begin position="467"/>
        <end position="494"/>
    </location>
</feature>
<gene>
    <name evidence="18" type="ORF">pdam_00008259</name>
</gene>
<evidence type="ECO:0000256" key="2">
    <source>
        <dbReference type="ARBA" id="ARBA00004316"/>
    </source>
</evidence>
<dbReference type="GO" id="GO:0042995">
    <property type="term" value="C:cell projection"/>
    <property type="evidence" value="ECO:0007669"/>
    <property type="project" value="UniProtKB-SubCell"/>
</dbReference>
<dbReference type="GO" id="GO:0005874">
    <property type="term" value="C:microtubule"/>
    <property type="evidence" value="ECO:0007669"/>
    <property type="project" value="UniProtKB-KW"/>
</dbReference>